<feature type="region of interest" description="Disordered" evidence="1">
    <location>
        <begin position="274"/>
        <end position="349"/>
    </location>
</feature>
<feature type="compositionally biased region" description="Basic and acidic residues" evidence="1">
    <location>
        <begin position="274"/>
        <end position="283"/>
    </location>
</feature>
<gene>
    <name evidence="2" type="ORF">R3P38DRAFT_2805536</name>
</gene>
<name>A0AAV9ZN31_9AGAR</name>
<comment type="caution">
    <text evidence="2">The sequence shown here is derived from an EMBL/GenBank/DDBJ whole genome shotgun (WGS) entry which is preliminary data.</text>
</comment>
<feature type="region of interest" description="Disordered" evidence="1">
    <location>
        <begin position="117"/>
        <end position="137"/>
    </location>
</feature>
<accession>A0AAV9ZN31</accession>
<evidence type="ECO:0000313" key="3">
    <source>
        <dbReference type="Proteomes" id="UP001362999"/>
    </source>
</evidence>
<dbReference type="EMBL" id="JAWWNJ010000129">
    <property type="protein sequence ID" value="KAK6987761.1"/>
    <property type="molecule type" value="Genomic_DNA"/>
</dbReference>
<dbReference type="Proteomes" id="UP001362999">
    <property type="component" value="Unassembled WGS sequence"/>
</dbReference>
<reference evidence="2 3" key="1">
    <citation type="journal article" date="2024" name="J Genomics">
        <title>Draft genome sequencing and assembly of Favolaschia claudopus CIRM-BRFM 2984 isolated from oak limbs.</title>
        <authorList>
            <person name="Navarro D."/>
            <person name="Drula E."/>
            <person name="Chaduli D."/>
            <person name="Cazenave R."/>
            <person name="Ahrendt S."/>
            <person name="Wang J."/>
            <person name="Lipzen A."/>
            <person name="Daum C."/>
            <person name="Barry K."/>
            <person name="Grigoriev I.V."/>
            <person name="Favel A."/>
            <person name="Rosso M.N."/>
            <person name="Martin F."/>
        </authorList>
    </citation>
    <scope>NUCLEOTIDE SEQUENCE [LARGE SCALE GENOMIC DNA]</scope>
    <source>
        <strain evidence="2 3">CIRM-BRFM 2984</strain>
    </source>
</reference>
<evidence type="ECO:0000313" key="2">
    <source>
        <dbReference type="EMBL" id="KAK6987761.1"/>
    </source>
</evidence>
<dbReference type="AlphaFoldDB" id="A0AAV9ZN31"/>
<feature type="compositionally biased region" description="Basic and acidic residues" evidence="1">
    <location>
        <begin position="118"/>
        <end position="129"/>
    </location>
</feature>
<keyword evidence="3" id="KW-1185">Reference proteome</keyword>
<organism evidence="2 3">
    <name type="scientific">Favolaschia claudopus</name>
    <dbReference type="NCBI Taxonomy" id="2862362"/>
    <lineage>
        <taxon>Eukaryota</taxon>
        <taxon>Fungi</taxon>
        <taxon>Dikarya</taxon>
        <taxon>Basidiomycota</taxon>
        <taxon>Agaricomycotina</taxon>
        <taxon>Agaricomycetes</taxon>
        <taxon>Agaricomycetidae</taxon>
        <taxon>Agaricales</taxon>
        <taxon>Marasmiineae</taxon>
        <taxon>Mycenaceae</taxon>
        <taxon>Favolaschia</taxon>
    </lineage>
</organism>
<protein>
    <submittedName>
        <fullName evidence="2">Uncharacterized protein</fullName>
    </submittedName>
</protein>
<feature type="region of interest" description="Disordered" evidence="1">
    <location>
        <begin position="210"/>
        <end position="247"/>
    </location>
</feature>
<proteinExistence type="predicted"/>
<evidence type="ECO:0000256" key="1">
    <source>
        <dbReference type="SAM" id="MobiDB-lite"/>
    </source>
</evidence>
<sequence length="550" mass="58324">MCRRCFGVAEPTAGAVAVCRRRTRGAVTFLRARLVTAFVCARLKGKLNVGGRAAVRDALSIISPILAGFLGVNQLYVNGGLAKFSSFAKESDWDGFSPKAAPVVHLESVHRQPFARAVKGDEKREESGGAEHPACGVRPNPTQIIVVLRRPLAQEMVEDSSVSEEFGFFGSVSEKIECGNAWIVEPSARDCGGVAEMNVEVDEQSGLQPRTVNSNVDATKNGIPQVRGNDKRSEGGGGRRGGKIVPGLNGIPRIPDLDSIGIIVGRPPYLTVKNVDRPSGDRERRRRPLAWGRSITPGANHASAWAVKESGTSMPGGRSCRRPGGTASMRRGEGVNGLDSEEMEERVGERGTVVVDEAGDVAGAWRLERIGVDGVDLDVATFIGAGAGFVAADLGALDFGARTFDGVDLVAGAWAVGCGVCAFAETRESSEEAGESGGESSKQIVCAGTVKDGVALVLGELVDVRDKLLEGNTDTTVLAWLHEGGDLSSVVYDHKELEKKRICGNPEVQRDIKARNQATSGQRLTITSVAWDVDSNMGESGSRVQGRKKH</sequence>